<dbReference type="OrthoDB" id="9809084at2"/>
<dbReference type="FunFam" id="3.30.950.10:FF:000002">
    <property type="entry name" value="Ribosomal RNA small subunit methyltransferase I"/>
    <property type="match status" value="1"/>
</dbReference>
<dbReference type="InterPro" id="IPR014777">
    <property type="entry name" value="4pyrrole_Mease_sub1"/>
</dbReference>
<dbReference type="Gene3D" id="3.40.1010.10">
    <property type="entry name" value="Cobalt-precorrin-4 Transmethylase, Domain 1"/>
    <property type="match status" value="1"/>
</dbReference>
<dbReference type="Proteomes" id="UP000306552">
    <property type="component" value="Unassembled WGS sequence"/>
</dbReference>
<dbReference type="PIRSF" id="PIRSF005917">
    <property type="entry name" value="MTase_YraL"/>
    <property type="match status" value="1"/>
</dbReference>
<reference evidence="8 9" key="1">
    <citation type="submission" date="2019-04" db="EMBL/GenBank/DDBJ databases">
        <title>Psychroflexus halotolerans sp. nov., isolated from a marine solar saltern.</title>
        <authorList>
            <person name="Feng X."/>
        </authorList>
    </citation>
    <scope>NUCLEOTIDE SEQUENCE [LARGE SCALE GENOMIC DNA]</scope>
    <source>
        <strain evidence="8 9">WDS2C27</strain>
    </source>
</reference>
<evidence type="ECO:0000256" key="1">
    <source>
        <dbReference type="ARBA" id="ARBA00022490"/>
    </source>
</evidence>
<evidence type="ECO:0000256" key="5">
    <source>
        <dbReference type="ARBA" id="ARBA00022691"/>
    </source>
</evidence>
<evidence type="ECO:0000313" key="9">
    <source>
        <dbReference type="Proteomes" id="UP000306552"/>
    </source>
</evidence>
<keyword evidence="9" id="KW-1185">Reference proteome</keyword>
<evidence type="ECO:0000313" key="8">
    <source>
        <dbReference type="EMBL" id="TKS57446.1"/>
    </source>
</evidence>
<comment type="function">
    <text evidence="6">Catalyzes the 2'-O-methylation of the ribose of cytidine 1402 (C1402) in 16S rRNA.</text>
</comment>
<protein>
    <recommendedName>
        <fullName evidence="6">Ribosomal RNA small subunit methyltransferase I</fullName>
        <ecNumber evidence="6">2.1.1.198</ecNumber>
    </recommendedName>
    <alternativeName>
        <fullName evidence="6">16S rRNA 2'-O-ribose C1402 methyltransferase</fullName>
    </alternativeName>
    <alternativeName>
        <fullName evidence="6">rRNA (cytidine-2'-O-)-methyltransferase RsmI</fullName>
    </alternativeName>
</protein>
<evidence type="ECO:0000256" key="6">
    <source>
        <dbReference type="HAMAP-Rule" id="MF_01877"/>
    </source>
</evidence>
<dbReference type="RefSeq" id="WP_138931147.1">
    <property type="nucleotide sequence ID" value="NZ_SWMU01000001.1"/>
</dbReference>
<comment type="subcellular location">
    <subcellularLocation>
        <location evidence="6">Cytoplasm</location>
    </subcellularLocation>
</comment>
<gene>
    <name evidence="6 8" type="primary">rsmI</name>
    <name evidence="8" type="ORF">FCN74_03245</name>
</gene>
<comment type="catalytic activity">
    <reaction evidence="6">
        <text>cytidine(1402) in 16S rRNA + S-adenosyl-L-methionine = 2'-O-methylcytidine(1402) in 16S rRNA + S-adenosyl-L-homocysteine + H(+)</text>
        <dbReference type="Rhea" id="RHEA:42924"/>
        <dbReference type="Rhea" id="RHEA-COMP:10285"/>
        <dbReference type="Rhea" id="RHEA-COMP:10286"/>
        <dbReference type="ChEBI" id="CHEBI:15378"/>
        <dbReference type="ChEBI" id="CHEBI:57856"/>
        <dbReference type="ChEBI" id="CHEBI:59789"/>
        <dbReference type="ChEBI" id="CHEBI:74495"/>
        <dbReference type="ChEBI" id="CHEBI:82748"/>
        <dbReference type="EC" id="2.1.1.198"/>
    </reaction>
</comment>
<dbReference type="InterPro" id="IPR014776">
    <property type="entry name" value="4pyrrole_Mease_sub2"/>
</dbReference>
<dbReference type="SUPFAM" id="SSF53790">
    <property type="entry name" value="Tetrapyrrole methylase"/>
    <property type="match status" value="1"/>
</dbReference>
<dbReference type="Pfam" id="PF00590">
    <property type="entry name" value="TP_methylase"/>
    <property type="match status" value="1"/>
</dbReference>
<dbReference type="HAMAP" id="MF_01877">
    <property type="entry name" value="16SrRNA_methyltr_I"/>
    <property type="match status" value="1"/>
</dbReference>
<dbReference type="PANTHER" id="PTHR46111">
    <property type="entry name" value="RIBOSOMAL RNA SMALL SUBUNIT METHYLTRANSFERASE I"/>
    <property type="match status" value="1"/>
</dbReference>
<feature type="domain" description="Tetrapyrrole methylase" evidence="7">
    <location>
        <begin position="3"/>
        <end position="202"/>
    </location>
</feature>
<dbReference type="InterPro" id="IPR000878">
    <property type="entry name" value="4pyrrol_Mease"/>
</dbReference>
<proteinExistence type="inferred from homology"/>
<sequence length="223" mass="24904">MIMLYFVPTPIGNLKDMTYRGVEVLKAVNLILAEDTRVSGKLLKNYGIQTPMIAYHQHNEHSLTDKIIERLNNSEDIALITDAGTPGISDPGFLLSRTCAEHGLKMTCLPGATAFVPALVTSGLPNDKFAFEGFLPPKKGRQKRLKLLKNEVRTMIFYESPYKVLKTLKDFKSTFGGERLISISREISKLYEETKHGSIDELLDLFTTQNPKGEFVIIVKGLG</sequence>
<dbReference type="GO" id="GO:0005737">
    <property type="term" value="C:cytoplasm"/>
    <property type="evidence" value="ECO:0007669"/>
    <property type="project" value="UniProtKB-SubCell"/>
</dbReference>
<dbReference type="CDD" id="cd11648">
    <property type="entry name" value="RsmI"/>
    <property type="match status" value="1"/>
</dbReference>
<dbReference type="GO" id="GO:0070677">
    <property type="term" value="F:rRNA (cytosine-2'-O-)-methyltransferase activity"/>
    <property type="evidence" value="ECO:0007669"/>
    <property type="project" value="UniProtKB-UniRule"/>
</dbReference>
<evidence type="ECO:0000256" key="4">
    <source>
        <dbReference type="ARBA" id="ARBA00022679"/>
    </source>
</evidence>
<keyword evidence="5 6" id="KW-0949">S-adenosyl-L-methionine</keyword>
<dbReference type="AlphaFoldDB" id="A0A4U5TTB3"/>
<evidence type="ECO:0000259" key="7">
    <source>
        <dbReference type="Pfam" id="PF00590"/>
    </source>
</evidence>
<evidence type="ECO:0000256" key="3">
    <source>
        <dbReference type="ARBA" id="ARBA00022603"/>
    </source>
</evidence>
<dbReference type="PANTHER" id="PTHR46111:SF1">
    <property type="entry name" value="RIBOSOMAL RNA SMALL SUBUNIT METHYLTRANSFERASE I"/>
    <property type="match status" value="1"/>
</dbReference>
<comment type="caution">
    <text evidence="8">The sequence shown here is derived from an EMBL/GenBank/DDBJ whole genome shotgun (WGS) entry which is preliminary data.</text>
</comment>
<accession>A0A4U5TTB3</accession>
<dbReference type="EC" id="2.1.1.198" evidence="6"/>
<keyword evidence="4 6" id="KW-0808">Transferase</keyword>
<dbReference type="InterPro" id="IPR035996">
    <property type="entry name" value="4pyrrol_Methylase_sf"/>
</dbReference>
<dbReference type="NCBIfam" id="TIGR00096">
    <property type="entry name" value="16S rRNA (cytidine(1402)-2'-O)-methyltransferase"/>
    <property type="match status" value="1"/>
</dbReference>
<dbReference type="EMBL" id="SWMU01000001">
    <property type="protein sequence ID" value="TKS57446.1"/>
    <property type="molecule type" value="Genomic_DNA"/>
</dbReference>
<keyword evidence="2 6" id="KW-0698">rRNA processing</keyword>
<dbReference type="Gene3D" id="3.30.950.10">
    <property type="entry name" value="Methyltransferase, Cobalt-precorrin-4 Transmethylase, Domain 2"/>
    <property type="match status" value="1"/>
</dbReference>
<name>A0A4U5TTB3_9FLAO</name>
<dbReference type="InterPro" id="IPR008189">
    <property type="entry name" value="rRNA_ssu_MeTfrase_I"/>
</dbReference>
<keyword evidence="1 6" id="KW-0963">Cytoplasm</keyword>
<organism evidence="8 9">
    <name type="scientific">Mesohalobacter halotolerans</name>
    <dbReference type="NCBI Taxonomy" id="1883405"/>
    <lineage>
        <taxon>Bacteria</taxon>
        <taxon>Pseudomonadati</taxon>
        <taxon>Bacteroidota</taxon>
        <taxon>Flavobacteriia</taxon>
        <taxon>Flavobacteriales</taxon>
        <taxon>Flavobacteriaceae</taxon>
        <taxon>Mesohalobacter</taxon>
    </lineage>
</organism>
<dbReference type="FunFam" id="3.40.1010.10:FF:000007">
    <property type="entry name" value="Ribosomal RNA small subunit methyltransferase I"/>
    <property type="match status" value="1"/>
</dbReference>
<evidence type="ECO:0000256" key="2">
    <source>
        <dbReference type="ARBA" id="ARBA00022552"/>
    </source>
</evidence>
<keyword evidence="3 6" id="KW-0489">Methyltransferase</keyword>
<comment type="similarity">
    <text evidence="6">Belongs to the methyltransferase superfamily. RsmI family.</text>
</comment>